<dbReference type="Gene3D" id="1.10.287.950">
    <property type="entry name" value="Methyl-accepting chemotaxis protein"/>
    <property type="match status" value="1"/>
</dbReference>
<keyword evidence="2 6" id="KW-1133">Transmembrane helix</keyword>
<evidence type="ECO:0000256" key="3">
    <source>
        <dbReference type="ARBA" id="ARBA00023224"/>
    </source>
</evidence>
<dbReference type="SUPFAM" id="SSF58104">
    <property type="entry name" value="Methyl-accepting chemotaxis protein (MCP) signaling domain"/>
    <property type="match status" value="1"/>
</dbReference>
<dbReference type="Proteomes" id="UP000186132">
    <property type="component" value="Unassembled WGS sequence"/>
</dbReference>
<accession>A0A1M5G995</accession>
<dbReference type="GO" id="GO:0004888">
    <property type="term" value="F:transmembrane signaling receptor activity"/>
    <property type="evidence" value="ECO:0007669"/>
    <property type="project" value="InterPro"/>
</dbReference>
<dbReference type="EMBL" id="FQVU01000002">
    <property type="protein sequence ID" value="SHG00313.1"/>
    <property type="molecule type" value="Genomic_DNA"/>
</dbReference>
<dbReference type="RefSeq" id="WP_073387299.1">
    <property type="nucleotide sequence ID" value="NZ_FQVU01000002.1"/>
</dbReference>
<protein>
    <submittedName>
        <fullName evidence="9">Methyl-accepting chemotaxis protein</fullName>
    </submittedName>
</protein>
<dbReference type="Pfam" id="PF00015">
    <property type="entry name" value="MCPsignal"/>
    <property type="match status" value="1"/>
</dbReference>
<dbReference type="STRING" id="1206085.SAMN05443575_1100"/>
<evidence type="ECO:0000256" key="6">
    <source>
        <dbReference type="SAM" id="Phobius"/>
    </source>
</evidence>
<evidence type="ECO:0000259" key="7">
    <source>
        <dbReference type="PROSITE" id="PS50111"/>
    </source>
</evidence>
<evidence type="ECO:0000256" key="1">
    <source>
        <dbReference type="ARBA" id="ARBA00022692"/>
    </source>
</evidence>
<dbReference type="PANTHER" id="PTHR32089">
    <property type="entry name" value="METHYL-ACCEPTING CHEMOTAXIS PROTEIN MCPB"/>
    <property type="match status" value="1"/>
</dbReference>
<dbReference type="SMART" id="SM00283">
    <property type="entry name" value="MA"/>
    <property type="match status" value="1"/>
</dbReference>
<dbReference type="InterPro" id="IPR003660">
    <property type="entry name" value="HAMP_dom"/>
</dbReference>
<dbReference type="PANTHER" id="PTHR32089:SF112">
    <property type="entry name" value="LYSOZYME-LIKE PROTEIN-RELATED"/>
    <property type="match status" value="1"/>
</dbReference>
<dbReference type="PROSITE" id="PS50111">
    <property type="entry name" value="CHEMOTAXIS_TRANSDUC_2"/>
    <property type="match status" value="1"/>
</dbReference>
<reference evidence="9 10" key="1">
    <citation type="submission" date="2016-11" db="EMBL/GenBank/DDBJ databases">
        <authorList>
            <person name="Jaros S."/>
            <person name="Januszkiewicz K."/>
            <person name="Wedrychowicz H."/>
        </authorList>
    </citation>
    <scope>NUCLEOTIDE SEQUENCE [LARGE SCALE GENOMIC DNA]</scope>
    <source>
        <strain evidence="9 10">DSM 45627</strain>
    </source>
</reference>
<evidence type="ECO:0000313" key="9">
    <source>
        <dbReference type="EMBL" id="SHG00313.1"/>
    </source>
</evidence>
<sequence>MIGAVRRVRIGWRLGLCFAVVSALLGAAVAVGLGTLSSAQDRANHLARLQQLAHQIDTIKFFDADVSGWQVAYLGDAARLGGPKSVDPTSENRAGYLKDKQDLLALLRRIDVGAMTAADRTTFRELRSEVDTFFAVDDRIVALLRRNEQTAASKVTVDDSYPVYYKVLALTDKTIQATSARVAQAVADGRSATTHARSVMLAVFGLALVLAGLLVTLVTASIVRPVRAAGDQLRRLAGRDLAVPGPARAADTVDAAAGHDEITDMSRALHDAVAGLRETVSTIVASSRSVEGAAAQVGTVADDLNTVSVATSARAREAASASQDVTGEVAAVAAGTVELGGAIDEIARSASQATDVASRAVDAAGGASVLIEKLATSSREVAEIVEVITSIASQTNLLALNATIEAARAGESGKGFAVVAGEVKDLAQETAKATESITSRVGDIQTDTAAAVAAISRISEVIAEVNSFQTIIAAAVEEQTAATRAIEASIGAAATGTQVVADNVDRVADATGESARSVDAARRAVGDLGSASAQLQRIVGSFTL</sequence>
<keyword evidence="3 5" id="KW-0807">Transducer</keyword>
<evidence type="ECO:0000256" key="4">
    <source>
        <dbReference type="ARBA" id="ARBA00029447"/>
    </source>
</evidence>
<proteinExistence type="inferred from homology"/>
<dbReference type="PRINTS" id="PR00260">
    <property type="entry name" value="CHEMTRNSDUCR"/>
</dbReference>
<dbReference type="AlphaFoldDB" id="A0A1M5G995"/>
<evidence type="ECO:0000259" key="8">
    <source>
        <dbReference type="PROSITE" id="PS50885"/>
    </source>
</evidence>
<dbReference type="OrthoDB" id="1115140at2"/>
<name>A0A1M5G995_9ACTN</name>
<dbReference type="GO" id="GO:0016020">
    <property type="term" value="C:membrane"/>
    <property type="evidence" value="ECO:0007669"/>
    <property type="project" value="InterPro"/>
</dbReference>
<dbReference type="GO" id="GO:0006935">
    <property type="term" value="P:chemotaxis"/>
    <property type="evidence" value="ECO:0007669"/>
    <property type="project" value="InterPro"/>
</dbReference>
<feature type="domain" description="Methyl-accepting transducer" evidence="7">
    <location>
        <begin position="286"/>
        <end position="529"/>
    </location>
</feature>
<comment type="similarity">
    <text evidence="4">Belongs to the methyl-accepting chemotaxis (MCP) protein family.</text>
</comment>
<feature type="domain" description="HAMP" evidence="8">
    <location>
        <begin position="220"/>
        <end position="281"/>
    </location>
</feature>
<dbReference type="GO" id="GO:0007165">
    <property type="term" value="P:signal transduction"/>
    <property type="evidence" value="ECO:0007669"/>
    <property type="project" value="UniProtKB-KW"/>
</dbReference>
<feature type="transmembrane region" description="Helical" evidence="6">
    <location>
        <begin position="199"/>
        <end position="223"/>
    </location>
</feature>
<keyword evidence="1 6" id="KW-0812">Transmembrane</keyword>
<organism evidence="9 10">
    <name type="scientific">Jatrophihabitans endophyticus</name>
    <dbReference type="NCBI Taxonomy" id="1206085"/>
    <lineage>
        <taxon>Bacteria</taxon>
        <taxon>Bacillati</taxon>
        <taxon>Actinomycetota</taxon>
        <taxon>Actinomycetes</taxon>
        <taxon>Jatrophihabitantales</taxon>
        <taxon>Jatrophihabitantaceae</taxon>
        <taxon>Jatrophihabitans</taxon>
    </lineage>
</organism>
<dbReference type="InterPro" id="IPR004089">
    <property type="entry name" value="MCPsignal_dom"/>
</dbReference>
<gene>
    <name evidence="9" type="ORF">SAMN05443575_1100</name>
</gene>
<evidence type="ECO:0000256" key="2">
    <source>
        <dbReference type="ARBA" id="ARBA00022989"/>
    </source>
</evidence>
<evidence type="ECO:0000313" key="10">
    <source>
        <dbReference type="Proteomes" id="UP000186132"/>
    </source>
</evidence>
<evidence type="ECO:0000256" key="5">
    <source>
        <dbReference type="PROSITE-ProRule" id="PRU00284"/>
    </source>
</evidence>
<dbReference type="PROSITE" id="PS50885">
    <property type="entry name" value="HAMP"/>
    <property type="match status" value="1"/>
</dbReference>
<dbReference type="InterPro" id="IPR004090">
    <property type="entry name" value="Chemotax_Me-accpt_rcpt"/>
</dbReference>
<keyword evidence="6" id="KW-0472">Membrane</keyword>
<keyword evidence="10" id="KW-1185">Reference proteome</keyword>